<feature type="domain" description="Anti-sigma K factor RskA C-terminal" evidence="12">
    <location>
        <begin position="103"/>
        <end position="241"/>
    </location>
</feature>
<comment type="subcellular location">
    <subcellularLocation>
        <location evidence="2">Cell membrane</location>
    </subcellularLocation>
    <subcellularLocation>
        <location evidence="1">Membrane</location>
        <topology evidence="1">Single-pass membrane protein</topology>
    </subcellularLocation>
</comment>
<dbReference type="Proteomes" id="UP000422572">
    <property type="component" value="Chromosome"/>
</dbReference>
<gene>
    <name evidence="14" type="ORF">EIZ62_02470</name>
</gene>
<evidence type="ECO:0000256" key="10">
    <source>
        <dbReference type="ARBA" id="ARBA00030803"/>
    </source>
</evidence>
<keyword evidence="4 11" id="KW-0812">Transmembrane</keyword>
<name>A0A6I6F0K9_9ACTN</name>
<evidence type="ECO:0000256" key="8">
    <source>
        <dbReference type="ARBA" id="ARBA00023163"/>
    </source>
</evidence>
<feature type="domain" description="Putative zinc-finger" evidence="13">
    <location>
        <begin position="11"/>
        <end position="37"/>
    </location>
</feature>
<dbReference type="GO" id="GO:0005886">
    <property type="term" value="C:plasma membrane"/>
    <property type="evidence" value="ECO:0007669"/>
    <property type="project" value="UniProtKB-SubCell"/>
</dbReference>
<evidence type="ECO:0000256" key="11">
    <source>
        <dbReference type="SAM" id="Phobius"/>
    </source>
</evidence>
<keyword evidence="3" id="KW-1003">Cell membrane</keyword>
<evidence type="ECO:0000256" key="3">
    <source>
        <dbReference type="ARBA" id="ARBA00022475"/>
    </source>
</evidence>
<proteinExistence type="predicted"/>
<keyword evidence="8" id="KW-0804">Transcription</keyword>
<dbReference type="Gene3D" id="1.10.10.1320">
    <property type="entry name" value="Anti-sigma factor, zinc-finger domain"/>
    <property type="match status" value="1"/>
</dbReference>
<evidence type="ECO:0000256" key="9">
    <source>
        <dbReference type="ARBA" id="ARBA00029829"/>
    </source>
</evidence>
<accession>A0A6I6F0K9</accession>
<dbReference type="InterPro" id="IPR018764">
    <property type="entry name" value="RskA_C"/>
</dbReference>
<dbReference type="InterPro" id="IPR041916">
    <property type="entry name" value="Anti_sigma_zinc_sf"/>
</dbReference>
<evidence type="ECO:0000259" key="12">
    <source>
        <dbReference type="Pfam" id="PF10099"/>
    </source>
</evidence>
<evidence type="ECO:0000313" key="14">
    <source>
        <dbReference type="EMBL" id="QGV77240.1"/>
    </source>
</evidence>
<evidence type="ECO:0000256" key="1">
    <source>
        <dbReference type="ARBA" id="ARBA00004167"/>
    </source>
</evidence>
<evidence type="ECO:0000256" key="6">
    <source>
        <dbReference type="ARBA" id="ARBA00023015"/>
    </source>
</evidence>
<dbReference type="AlphaFoldDB" id="A0A6I6F0K9"/>
<evidence type="ECO:0000256" key="4">
    <source>
        <dbReference type="ARBA" id="ARBA00022692"/>
    </source>
</evidence>
<protein>
    <recommendedName>
        <fullName evidence="10">Regulator of SigK</fullName>
    </recommendedName>
    <alternativeName>
        <fullName evidence="9">Sigma-K anti-sigma factor RskA</fullName>
    </alternativeName>
</protein>
<dbReference type="Pfam" id="PF10099">
    <property type="entry name" value="RskA_C"/>
    <property type="match status" value="1"/>
</dbReference>
<keyword evidence="6" id="KW-0805">Transcription regulation</keyword>
<dbReference type="Pfam" id="PF13490">
    <property type="entry name" value="zf-HC2"/>
    <property type="match status" value="1"/>
</dbReference>
<keyword evidence="7 11" id="KW-0472">Membrane</keyword>
<evidence type="ECO:0000256" key="7">
    <source>
        <dbReference type="ARBA" id="ARBA00023136"/>
    </source>
</evidence>
<keyword evidence="5 11" id="KW-1133">Transmembrane helix</keyword>
<reference evidence="14 15" key="1">
    <citation type="submission" date="2018-12" db="EMBL/GenBank/DDBJ databases">
        <title>Complete genome sequence of Streptomyces ficellus NRRL8067, the producer of ficellomycin, feldamycin and nojirimycin.</title>
        <authorList>
            <person name="Zhang H."/>
            <person name="Yue R."/>
            <person name="Liu Y."/>
            <person name="Li M."/>
            <person name="Mu H."/>
            <person name="Zhang J."/>
        </authorList>
    </citation>
    <scope>NUCLEOTIDE SEQUENCE [LARGE SCALE GENOMIC DNA]</scope>
    <source>
        <strain evidence="14 15">NRRL 8067</strain>
    </source>
</reference>
<evidence type="ECO:0000313" key="15">
    <source>
        <dbReference type="Proteomes" id="UP000422572"/>
    </source>
</evidence>
<feature type="transmembrane region" description="Helical" evidence="11">
    <location>
        <begin position="98"/>
        <end position="121"/>
    </location>
</feature>
<keyword evidence="15" id="KW-1185">Reference proteome</keyword>
<dbReference type="OrthoDB" id="153510at2"/>
<dbReference type="EMBL" id="CP034279">
    <property type="protein sequence ID" value="QGV77240.1"/>
    <property type="molecule type" value="Genomic_DNA"/>
</dbReference>
<dbReference type="InterPro" id="IPR051474">
    <property type="entry name" value="Anti-sigma-K/W_factor"/>
</dbReference>
<organism evidence="14 15">
    <name type="scientific">Streptomyces ficellus</name>
    <dbReference type="NCBI Taxonomy" id="1977088"/>
    <lineage>
        <taxon>Bacteria</taxon>
        <taxon>Bacillati</taxon>
        <taxon>Actinomycetota</taxon>
        <taxon>Actinomycetes</taxon>
        <taxon>Kitasatosporales</taxon>
        <taxon>Streptomycetaceae</taxon>
        <taxon>Streptomyces</taxon>
    </lineage>
</organism>
<dbReference type="InterPro" id="IPR027383">
    <property type="entry name" value="Znf_put"/>
</dbReference>
<evidence type="ECO:0000259" key="13">
    <source>
        <dbReference type="Pfam" id="PF13490"/>
    </source>
</evidence>
<evidence type="ECO:0000256" key="2">
    <source>
        <dbReference type="ARBA" id="ARBA00004236"/>
    </source>
</evidence>
<dbReference type="PANTHER" id="PTHR37461:SF1">
    <property type="entry name" value="ANTI-SIGMA-K FACTOR RSKA"/>
    <property type="match status" value="1"/>
</dbReference>
<dbReference type="PANTHER" id="PTHR37461">
    <property type="entry name" value="ANTI-SIGMA-K FACTOR RSKA"/>
    <property type="match status" value="1"/>
</dbReference>
<sequence length="249" mass="25253">MSDEHPHLATGAYALDALPDDERAAFARHLEGCPACAREVRELTATAALLGSAVASAPPAGMKEAVLAGIEGVRQSPSPGGPPPGAAARLVSGSRRAVGGLVLAACLVVLAGFGGVAAWQWQEARNAQEQARQARAETDRLVAVLAAPDARTVTGTVEGGTRATVVVARSENSAVFVASGLPELPGDRTYQLWFDEDGAMRPAGLVGRDGASLMEGDVDGATGVGVTVEPSGGSPRPTTAPLMEMTLPA</sequence>
<dbReference type="GO" id="GO:0016989">
    <property type="term" value="F:sigma factor antagonist activity"/>
    <property type="evidence" value="ECO:0007669"/>
    <property type="project" value="TreeGrafter"/>
</dbReference>
<dbReference type="GO" id="GO:0006417">
    <property type="term" value="P:regulation of translation"/>
    <property type="evidence" value="ECO:0007669"/>
    <property type="project" value="TreeGrafter"/>
</dbReference>
<dbReference type="RefSeq" id="WP_156691061.1">
    <property type="nucleotide sequence ID" value="NZ_CP034279.1"/>
</dbReference>
<evidence type="ECO:0000256" key="5">
    <source>
        <dbReference type="ARBA" id="ARBA00022989"/>
    </source>
</evidence>
<dbReference type="KEGG" id="sfic:EIZ62_02470"/>